<proteinExistence type="predicted"/>
<sequence>MKAKLVEAIAQLVRTLSDEERDLLEAKLQQERDLAAVGAIARPQSALDLARPWVGCLDDGPEDLSCQI</sequence>
<protein>
    <submittedName>
        <fullName evidence="2">Uncharacterized protein</fullName>
    </submittedName>
</protein>
<dbReference type="STRING" id="582515.KR51_00015730"/>
<comment type="caution">
    <text evidence="2">The sequence shown here is derived from an EMBL/GenBank/DDBJ whole genome shotgun (WGS) entry which is preliminary data.</text>
</comment>
<reference evidence="2 3" key="1">
    <citation type="submission" date="2013-05" db="EMBL/GenBank/DDBJ databases">
        <title>Draft genome sequence of Rubidibacter lacunae KORDI 51-2.</title>
        <authorList>
            <person name="Choi D.H."/>
            <person name="Noh J.H."/>
            <person name="Kwon K.-K."/>
            <person name="Lee J.-H."/>
            <person name="Ryu J.-Y."/>
        </authorList>
    </citation>
    <scope>NUCLEOTIDE SEQUENCE [LARGE SCALE GENOMIC DNA]</scope>
    <source>
        <strain evidence="2 3">KORDI 51-2</strain>
    </source>
</reference>
<gene>
    <name evidence="2" type="ORF">KR51_00015730</name>
</gene>
<evidence type="ECO:0000313" key="3">
    <source>
        <dbReference type="Proteomes" id="UP000016960"/>
    </source>
</evidence>
<organism evidence="2 3">
    <name type="scientific">Rubidibacter lacunae KORDI 51-2</name>
    <dbReference type="NCBI Taxonomy" id="582515"/>
    <lineage>
        <taxon>Bacteria</taxon>
        <taxon>Bacillati</taxon>
        <taxon>Cyanobacteriota</taxon>
        <taxon>Cyanophyceae</taxon>
        <taxon>Oscillatoriophycideae</taxon>
        <taxon>Chroococcales</taxon>
        <taxon>Aphanothecaceae</taxon>
        <taxon>Rubidibacter</taxon>
    </lineage>
</organism>
<dbReference type="AlphaFoldDB" id="U5DLH4"/>
<feature type="coiled-coil region" evidence="1">
    <location>
        <begin position="2"/>
        <end position="29"/>
    </location>
</feature>
<dbReference type="Proteomes" id="UP000016960">
    <property type="component" value="Unassembled WGS sequence"/>
</dbReference>
<accession>U5DLH4</accession>
<evidence type="ECO:0000256" key="1">
    <source>
        <dbReference type="SAM" id="Coils"/>
    </source>
</evidence>
<evidence type="ECO:0000313" key="2">
    <source>
        <dbReference type="EMBL" id="ERN41727.1"/>
    </source>
</evidence>
<dbReference type="InParanoid" id="U5DLH4"/>
<name>U5DLH4_9CHRO</name>
<keyword evidence="3" id="KW-1185">Reference proteome</keyword>
<dbReference type="OrthoDB" id="489037at2"/>
<dbReference type="EMBL" id="ASSJ01000041">
    <property type="protein sequence ID" value="ERN41727.1"/>
    <property type="molecule type" value="Genomic_DNA"/>
</dbReference>
<keyword evidence="1" id="KW-0175">Coiled coil</keyword>
<dbReference type="RefSeq" id="WP_022606286.1">
    <property type="nucleotide sequence ID" value="NZ_ASSJ01000041.1"/>
</dbReference>